<keyword evidence="1" id="KW-0805">Transcription regulation</keyword>
<dbReference type="AlphaFoldDB" id="A0A410RMD3"/>
<sequence length="95" mass="10517">MRTQEVFKAISDPTRRKVLKLLQGGSKSAGELAEAFDITKGSLSHHFNVLKAADLVRCERRGQQIVYSLNTTVFEDVAAVLLDLFKVEKGNGEQP</sequence>
<proteinExistence type="predicted"/>
<dbReference type="Gene3D" id="1.10.10.10">
    <property type="entry name" value="Winged helix-like DNA-binding domain superfamily/Winged helix DNA-binding domain"/>
    <property type="match status" value="1"/>
</dbReference>
<gene>
    <name evidence="4" type="primary">sdpR_1</name>
    <name evidence="4" type="ORF">EJ065_1433</name>
</gene>
<evidence type="ECO:0000256" key="1">
    <source>
        <dbReference type="ARBA" id="ARBA00023015"/>
    </source>
</evidence>
<dbReference type="SUPFAM" id="SSF46785">
    <property type="entry name" value="Winged helix' DNA-binding domain"/>
    <property type="match status" value="1"/>
</dbReference>
<evidence type="ECO:0000313" key="4">
    <source>
        <dbReference type="EMBL" id="QAT83035.1"/>
    </source>
</evidence>
<evidence type="ECO:0000256" key="2">
    <source>
        <dbReference type="ARBA" id="ARBA00023125"/>
    </source>
</evidence>
<dbReference type="InterPro" id="IPR011991">
    <property type="entry name" value="ArsR-like_HTH"/>
</dbReference>
<keyword evidence="3" id="KW-0804">Transcription</keyword>
<dbReference type="InterPro" id="IPR047796">
    <property type="entry name" value="SdpR-like_repress"/>
</dbReference>
<dbReference type="GO" id="GO:0003677">
    <property type="term" value="F:DNA binding"/>
    <property type="evidence" value="ECO:0007669"/>
    <property type="project" value="UniProtKB-KW"/>
</dbReference>
<protein>
    <submittedName>
        <fullName evidence="4">ArsR family transcriptional regulator</fullName>
    </submittedName>
</protein>
<dbReference type="Pfam" id="PF12840">
    <property type="entry name" value="HTH_20"/>
    <property type="match status" value="1"/>
</dbReference>
<dbReference type="InterPro" id="IPR036390">
    <property type="entry name" value="WH_DNA-bd_sf"/>
</dbReference>
<dbReference type="InterPro" id="IPR036388">
    <property type="entry name" value="WH-like_DNA-bd_sf"/>
</dbReference>
<dbReference type="PANTHER" id="PTHR43132:SF2">
    <property type="entry name" value="ARSENICAL RESISTANCE OPERON REPRESSOR ARSR-RELATED"/>
    <property type="match status" value="1"/>
</dbReference>
<dbReference type="PRINTS" id="PR00778">
    <property type="entry name" value="HTHARSR"/>
</dbReference>
<dbReference type="PANTHER" id="PTHR43132">
    <property type="entry name" value="ARSENICAL RESISTANCE OPERON REPRESSOR ARSR-RELATED"/>
    <property type="match status" value="1"/>
</dbReference>
<accession>A0A410RMD3</accession>
<dbReference type="CDD" id="cd00090">
    <property type="entry name" value="HTH_ARSR"/>
    <property type="match status" value="1"/>
</dbReference>
<reference evidence="4 5" key="1">
    <citation type="submission" date="2018-12" db="EMBL/GenBank/DDBJ databases">
        <title>Complete Genome Sequence of the Corallopyronin A producing Myxobacterium Corallococcus coralloides B035.</title>
        <authorList>
            <person name="Bouhired S.M."/>
            <person name="Rupp O."/>
            <person name="Blom J."/>
            <person name="Schaeberle T.F."/>
            <person name="Kehraus S."/>
            <person name="Schiefer A."/>
            <person name="Pfarr K."/>
            <person name="Goesmann A."/>
            <person name="Hoerauf A."/>
            <person name="Koenig G.M."/>
        </authorList>
    </citation>
    <scope>NUCLEOTIDE SEQUENCE [LARGE SCALE GENOMIC DNA]</scope>
    <source>
        <strain evidence="4 5">B035</strain>
    </source>
</reference>
<dbReference type="NCBIfam" id="NF033788">
    <property type="entry name" value="HTH_metalloreg"/>
    <property type="match status" value="1"/>
</dbReference>
<dbReference type="InterPro" id="IPR051011">
    <property type="entry name" value="Metal_resp_trans_reg"/>
</dbReference>
<dbReference type="EMBL" id="CP034669">
    <property type="protein sequence ID" value="QAT83035.1"/>
    <property type="molecule type" value="Genomic_DNA"/>
</dbReference>
<dbReference type="PROSITE" id="PS50987">
    <property type="entry name" value="HTH_ARSR_2"/>
    <property type="match status" value="1"/>
</dbReference>
<evidence type="ECO:0000256" key="3">
    <source>
        <dbReference type="ARBA" id="ARBA00023163"/>
    </source>
</evidence>
<dbReference type="Proteomes" id="UP000288758">
    <property type="component" value="Chromosome"/>
</dbReference>
<dbReference type="SMART" id="SM00418">
    <property type="entry name" value="HTH_ARSR"/>
    <property type="match status" value="1"/>
</dbReference>
<evidence type="ECO:0000313" key="5">
    <source>
        <dbReference type="Proteomes" id="UP000288758"/>
    </source>
</evidence>
<dbReference type="NCBIfam" id="NF033789">
    <property type="entry name" value="repress_SdpR"/>
    <property type="match status" value="1"/>
</dbReference>
<dbReference type="GO" id="GO:0003700">
    <property type="term" value="F:DNA-binding transcription factor activity"/>
    <property type="evidence" value="ECO:0007669"/>
    <property type="project" value="InterPro"/>
</dbReference>
<organism evidence="4 5">
    <name type="scientific">Corallococcus coralloides</name>
    <name type="common">Myxococcus coralloides</name>
    <dbReference type="NCBI Taxonomy" id="184914"/>
    <lineage>
        <taxon>Bacteria</taxon>
        <taxon>Pseudomonadati</taxon>
        <taxon>Myxococcota</taxon>
        <taxon>Myxococcia</taxon>
        <taxon>Myxococcales</taxon>
        <taxon>Cystobacterineae</taxon>
        <taxon>Myxococcaceae</taxon>
        <taxon>Corallococcus</taxon>
    </lineage>
</organism>
<keyword evidence="2" id="KW-0238">DNA-binding</keyword>
<dbReference type="InterPro" id="IPR001845">
    <property type="entry name" value="HTH_ArsR_DNA-bd_dom"/>
</dbReference>
<name>A0A410RMD3_CORCK</name>